<dbReference type="CDD" id="cd17358">
    <property type="entry name" value="MFS_GLUT6_8_Class3_like"/>
    <property type="match status" value="1"/>
</dbReference>
<reference evidence="28" key="1">
    <citation type="submission" date="2018-01" db="EMBL/GenBank/DDBJ databases">
        <authorList>
            <person name="Mao J.F."/>
        </authorList>
    </citation>
    <scope>NUCLEOTIDE SEQUENCE</scope>
    <source>
        <strain evidence="28">Huo1</strain>
        <tissue evidence="28">Leaf</tissue>
    </source>
</reference>
<dbReference type="PANTHER" id="PTHR48021">
    <property type="match status" value="1"/>
</dbReference>
<dbReference type="InterPro" id="IPR050549">
    <property type="entry name" value="MFS_Trehalose_Transporter"/>
</dbReference>
<feature type="chain" id="PRO_5036455246" description="non-specific serine/threonine protein kinase" evidence="25">
    <location>
        <begin position="18"/>
        <end position="1141"/>
    </location>
</feature>
<dbReference type="InterPro" id="IPR044775">
    <property type="entry name" value="MFS_ERD6/Tret1-like"/>
</dbReference>
<evidence type="ECO:0000256" key="9">
    <source>
        <dbReference type="ARBA" id="ARBA00022692"/>
    </source>
</evidence>
<comment type="similarity">
    <text evidence="18">Belongs to the major facilitator superfamily. Phosphate:H(+) symporter (TC 2.A.1.9) family.</text>
</comment>
<dbReference type="EC" id="2.7.11.1" evidence="4"/>
<dbReference type="EMBL" id="PNBA02000007">
    <property type="protein sequence ID" value="KAG6417867.1"/>
    <property type="molecule type" value="Genomic_DNA"/>
</dbReference>
<feature type="transmembrane region" description="Helical" evidence="24">
    <location>
        <begin position="1105"/>
        <end position="1123"/>
    </location>
</feature>
<dbReference type="PROSITE" id="PS50850">
    <property type="entry name" value="MFS"/>
    <property type="match status" value="1"/>
</dbReference>
<keyword evidence="11 21" id="KW-0547">Nucleotide-binding</keyword>
<feature type="domain" description="Protein kinase" evidence="26">
    <location>
        <begin position="306"/>
        <end position="586"/>
    </location>
</feature>
<dbReference type="FunFam" id="3.30.200.20:FF:000390">
    <property type="entry name" value="probable LRR receptor-like serine/threonine-protein kinase RKF3"/>
    <property type="match status" value="1"/>
</dbReference>
<evidence type="ECO:0000256" key="22">
    <source>
        <dbReference type="SAM" id="Coils"/>
    </source>
</evidence>
<dbReference type="Gene3D" id="3.30.200.20">
    <property type="entry name" value="Phosphorylase Kinase, domain 1"/>
    <property type="match status" value="1"/>
</dbReference>
<feature type="binding site" evidence="21">
    <location>
        <position position="334"/>
    </location>
    <ligand>
        <name>ATP</name>
        <dbReference type="ChEBI" id="CHEBI:30616"/>
    </ligand>
</feature>
<evidence type="ECO:0000256" key="1">
    <source>
        <dbReference type="ARBA" id="ARBA00004141"/>
    </source>
</evidence>
<comment type="similarity">
    <text evidence="3">Belongs to the major facilitator superfamily. Sugar transporter (TC 2.A.1.1) family.</text>
</comment>
<feature type="coiled-coil region" evidence="22">
    <location>
        <begin position="903"/>
        <end position="930"/>
    </location>
</feature>
<dbReference type="Pfam" id="PF00083">
    <property type="entry name" value="Sugar_tr"/>
    <property type="match status" value="1"/>
</dbReference>
<comment type="catalytic activity">
    <reaction evidence="19">
        <text>L-threonyl-[protein] + ATP = O-phospho-L-threonyl-[protein] + ADP + H(+)</text>
        <dbReference type="Rhea" id="RHEA:46608"/>
        <dbReference type="Rhea" id="RHEA-COMP:11060"/>
        <dbReference type="Rhea" id="RHEA-COMP:11605"/>
        <dbReference type="ChEBI" id="CHEBI:15378"/>
        <dbReference type="ChEBI" id="CHEBI:30013"/>
        <dbReference type="ChEBI" id="CHEBI:30616"/>
        <dbReference type="ChEBI" id="CHEBI:61977"/>
        <dbReference type="ChEBI" id="CHEBI:456216"/>
        <dbReference type="EC" id="2.7.11.1"/>
    </reaction>
</comment>
<evidence type="ECO:0000256" key="10">
    <source>
        <dbReference type="ARBA" id="ARBA00022729"/>
    </source>
</evidence>
<comment type="caution">
    <text evidence="28">The sequence shown here is derived from an EMBL/GenBank/DDBJ whole genome shotgun (WGS) entry which is preliminary data.</text>
</comment>
<feature type="transmembrane region" description="Helical" evidence="24">
    <location>
        <begin position="752"/>
        <end position="772"/>
    </location>
</feature>
<dbReference type="GO" id="GO:0005524">
    <property type="term" value="F:ATP binding"/>
    <property type="evidence" value="ECO:0007669"/>
    <property type="project" value="UniProtKB-UniRule"/>
</dbReference>
<organism evidence="28">
    <name type="scientific">Salvia splendens</name>
    <name type="common">Scarlet sage</name>
    <dbReference type="NCBI Taxonomy" id="180675"/>
    <lineage>
        <taxon>Eukaryota</taxon>
        <taxon>Viridiplantae</taxon>
        <taxon>Streptophyta</taxon>
        <taxon>Embryophyta</taxon>
        <taxon>Tracheophyta</taxon>
        <taxon>Spermatophyta</taxon>
        <taxon>Magnoliopsida</taxon>
        <taxon>eudicotyledons</taxon>
        <taxon>Gunneridae</taxon>
        <taxon>Pentapetalae</taxon>
        <taxon>asterids</taxon>
        <taxon>lamiids</taxon>
        <taxon>Lamiales</taxon>
        <taxon>Lamiaceae</taxon>
        <taxon>Nepetoideae</taxon>
        <taxon>Mentheae</taxon>
        <taxon>Salviinae</taxon>
        <taxon>Salvia</taxon>
        <taxon>Salvia subgen. Calosphace</taxon>
        <taxon>core Calosphace</taxon>
    </lineage>
</organism>
<dbReference type="SUPFAM" id="SSF103473">
    <property type="entry name" value="MFS general substrate transporter"/>
    <property type="match status" value="1"/>
</dbReference>
<feature type="signal peptide" evidence="25">
    <location>
        <begin position="1"/>
        <end position="17"/>
    </location>
</feature>
<evidence type="ECO:0000256" key="5">
    <source>
        <dbReference type="ARBA" id="ARBA00022448"/>
    </source>
</evidence>
<dbReference type="FunFam" id="1.20.1250.20:FF:000043">
    <property type="entry name" value="sugar transporter ERD6-like 6"/>
    <property type="match status" value="1"/>
</dbReference>
<feature type="domain" description="Major facilitator superfamily (MFS) profile" evidence="27">
    <location>
        <begin position="714"/>
        <end position="1127"/>
    </location>
</feature>
<dbReference type="InterPro" id="IPR003663">
    <property type="entry name" value="Sugar/inositol_transpt"/>
</dbReference>
<dbReference type="GO" id="GO:0004674">
    <property type="term" value="F:protein serine/threonine kinase activity"/>
    <property type="evidence" value="ECO:0007669"/>
    <property type="project" value="UniProtKB-KW"/>
</dbReference>
<dbReference type="GO" id="GO:0016020">
    <property type="term" value="C:membrane"/>
    <property type="evidence" value="ECO:0007669"/>
    <property type="project" value="UniProtKB-SubCell"/>
</dbReference>
<dbReference type="Pfam" id="PF19160">
    <property type="entry name" value="SPARK"/>
    <property type="match status" value="1"/>
</dbReference>
<dbReference type="InterPro" id="IPR036259">
    <property type="entry name" value="MFS_trans_sf"/>
</dbReference>
<evidence type="ECO:0000256" key="8">
    <source>
        <dbReference type="ARBA" id="ARBA00022679"/>
    </source>
</evidence>
<dbReference type="SMART" id="SM00220">
    <property type="entry name" value="S_TKc"/>
    <property type="match status" value="1"/>
</dbReference>
<evidence type="ECO:0000256" key="18">
    <source>
        <dbReference type="ARBA" id="ARBA00044504"/>
    </source>
</evidence>
<keyword evidence="7" id="KW-0762">Sugar transport</keyword>
<proteinExistence type="inferred from homology"/>
<dbReference type="InterPro" id="IPR000719">
    <property type="entry name" value="Prot_kinase_dom"/>
</dbReference>
<gene>
    <name evidence="28" type="ORF">SASPL_120064</name>
</gene>
<keyword evidence="8" id="KW-0808">Transferase</keyword>
<evidence type="ECO:0000256" key="6">
    <source>
        <dbReference type="ARBA" id="ARBA00022527"/>
    </source>
</evidence>
<keyword evidence="17" id="KW-0325">Glycoprotein</keyword>
<evidence type="ECO:0000256" key="14">
    <source>
        <dbReference type="ARBA" id="ARBA00022989"/>
    </source>
</evidence>
<evidence type="ECO:0000256" key="2">
    <source>
        <dbReference type="ARBA" id="ARBA00004479"/>
    </source>
</evidence>
<evidence type="ECO:0000256" key="3">
    <source>
        <dbReference type="ARBA" id="ARBA00010992"/>
    </source>
</evidence>
<comment type="catalytic activity">
    <reaction evidence="20">
        <text>L-seryl-[protein] + ATP = O-phospho-L-seryl-[protein] + ADP + H(+)</text>
        <dbReference type="Rhea" id="RHEA:17989"/>
        <dbReference type="Rhea" id="RHEA-COMP:9863"/>
        <dbReference type="Rhea" id="RHEA-COMP:11604"/>
        <dbReference type="ChEBI" id="CHEBI:15378"/>
        <dbReference type="ChEBI" id="CHEBI:29999"/>
        <dbReference type="ChEBI" id="CHEBI:30616"/>
        <dbReference type="ChEBI" id="CHEBI:83421"/>
        <dbReference type="ChEBI" id="CHEBI:456216"/>
        <dbReference type="EC" id="2.7.11.1"/>
    </reaction>
</comment>
<evidence type="ECO:0000256" key="20">
    <source>
        <dbReference type="ARBA" id="ARBA00048679"/>
    </source>
</evidence>
<evidence type="ECO:0000256" key="23">
    <source>
        <dbReference type="SAM" id="MobiDB-lite"/>
    </source>
</evidence>
<protein>
    <recommendedName>
        <fullName evidence="4">non-specific serine/threonine protein kinase</fullName>
        <ecNumber evidence="4">2.7.11.1</ecNumber>
    </recommendedName>
</protein>
<evidence type="ECO:0000256" key="7">
    <source>
        <dbReference type="ARBA" id="ARBA00022597"/>
    </source>
</evidence>
<dbReference type="GO" id="GO:0051119">
    <property type="term" value="F:sugar transmembrane transporter activity"/>
    <property type="evidence" value="ECO:0007669"/>
    <property type="project" value="InterPro"/>
</dbReference>
<dbReference type="SUPFAM" id="SSF56112">
    <property type="entry name" value="Protein kinase-like (PK-like)"/>
    <property type="match status" value="1"/>
</dbReference>
<feature type="transmembrane region" description="Helical" evidence="24">
    <location>
        <begin position="810"/>
        <end position="829"/>
    </location>
</feature>
<keyword evidence="14 24" id="KW-1133">Transmembrane helix</keyword>
<feature type="transmembrane region" description="Helical" evidence="24">
    <location>
        <begin position="779"/>
        <end position="798"/>
    </location>
</feature>
<dbReference type="PROSITE" id="PS00107">
    <property type="entry name" value="PROTEIN_KINASE_ATP"/>
    <property type="match status" value="1"/>
</dbReference>
<evidence type="ECO:0000256" key="12">
    <source>
        <dbReference type="ARBA" id="ARBA00022777"/>
    </source>
</evidence>
<reference evidence="28" key="2">
    <citation type="submission" date="2020-08" db="EMBL/GenBank/DDBJ databases">
        <title>Plant Genome Project.</title>
        <authorList>
            <person name="Zhang R.-G."/>
        </authorList>
    </citation>
    <scope>NUCLEOTIDE SEQUENCE</scope>
    <source>
        <strain evidence="28">Huo1</strain>
        <tissue evidence="28">Leaf</tissue>
    </source>
</reference>
<keyword evidence="12" id="KW-0418">Kinase</keyword>
<evidence type="ECO:0000256" key="17">
    <source>
        <dbReference type="ARBA" id="ARBA00023180"/>
    </source>
</evidence>
<evidence type="ECO:0000256" key="19">
    <source>
        <dbReference type="ARBA" id="ARBA00047899"/>
    </source>
</evidence>
<evidence type="ECO:0000313" key="28">
    <source>
        <dbReference type="EMBL" id="KAG6417867.1"/>
    </source>
</evidence>
<evidence type="ECO:0000259" key="26">
    <source>
        <dbReference type="PROSITE" id="PS50011"/>
    </source>
</evidence>
<dbReference type="InterPro" id="IPR005829">
    <property type="entry name" value="Sugar_transporter_CS"/>
</dbReference>
<keyword evidence="6" id="KW-0723">Serine/threonine-protein kinase</keyword>
<keyword evidence="15 24" id="KW-0472">Membrane</keyword>
<dbReference type="FunFam" id="1.10.510.10:FF:000287">
    <property type="entry name" value="probable LRR receptor-like serine/threonine-protein kinase RKF3"/>
    <property type="match status" value="1"/>
</dbReference>
<evidence type="ECO:0000256" key="24">
    <source>
        <dbReference type="SAM" id="Phobius"/>
    </source>
</evidence>
<dbReference type="InterPro" id="IPR020846">
    <property type="entry name" value="MFS_dom"/>
</dbReference>
<evidence type="ECO:0000256" key="4">
    <source>
        <dbReference type="ARBA" id="ARBA00012513"/>
    </source>
</evidence>
<dbReference type="CDD" id="cd14066">
    <property type="entry name" value="STKc_IRAK"/>
    <property type="match status" value="1"/>
</dbReference>
<dbReference type="InterPro" id="IPR005828">
    <property type="entry name" value="MFS_sugar_transport-like"/>
</dbReference>
<feature type="transmembrane region" description="Helical" evidence="24">
    <location>
        <begin position="1037"/>
        <end position="1061"/>
    </location>
</feature>
<dbReference type="InterPro" id="IPR017441">
    <property type="entry name" value="Protein_kinase_ATP_BS"/>
</dbReference>
<evidence type="ECO:0000256" key="15">
    <source>
        <dbReference type="ARBA" id="ARBA00023136"/>
    </source>
</evidence>
<comment type="subcellular location">
    <subcellularLocation>
        <location evidence="1">Membrane</location>
        <topology evidence="1">Multi-pass membrane protein</topology>
    </subcellularLocation>
    <subcellularLocation>
        <location evidence="2">Membrane</location>
        <topology evidence="2">Single-pass type I membrane protein</topology>
    </subcellularLocation>
</comment>
<dbReference type="Gene3D" id="1.20.1250.20">
    <property type="entry name" value="MFS general substrate transporter like domains"/>
    <property type="match status" value="1"/>
</dbReference>
<feature type="transmembrane region" description="Helical" evidence="24">
    <location>
        <begin position="234"/>
        <end position="257"/>
    </location>
</feature>
<keyword evidence="10 25" id="KW-0732">Signal</keyword>
<feature type="transmembrane region" description="Helical" evidence="24">
    <location>
        <begin position="982"/>
        <end position="1002"/>
    </location>
</feature>
<keyword evidence="29" id="KW-1185">Reference proteome</keyword>
<feature type="transmembrane region" description="Helical" evidence="24">
    <location>
        <begin position="943"/>
        <end position="962"/>
    </location>
</feature>
<keyword evidence="9 24" id="KW-0812">Transmembrane</keyword>
<feature type="transmembrane region" description="Helical" evidence="24">
    <location>
        <begin position="865"/>
        <end position="883"/>
    </location>
</feature>
<evidence type="ECO:0000256" key="16">
    <source>
        <dbReference type="ARBA" id="ARBA00023170"/>
    </source>
</evidence>
<dbReference type="Pfam" id="PF00069">
    <property type="entry name" value="Pkinase"/>
    <property type="match status" value="1"/>
</dbReference>
<feature type="compositionally biased region" description="Basic and acidic residues" evidence="23">
    <location>
        <begin position="677"/>
        <end position="687"/>
    </location>
</feature>
<feature type="transmembrane region" description="Helical" evidence="24">
    <location>
        <begin position="1009"/>
        <end position="1025"/>
    </location>
</feature>
<dbReference type="InterPro" id="IPR043891">
    <property type="entry name" value="SPARK"/>
</dbReference>
<feature type="region of interest" description="Disordered" evidence="23">
    <location>
        <begin position="675"/>
        <end position="703"/>
    </location>
</feature>
<dbReference type="Gene3D" id="1.10.510.10">
    <property type="entry name" value="Transferase(Phosphotransferase) domain 1"/>
    <property type="match status" value="1"/>
</dbReference>
<keyword evidence="22" id="KW-0175">Coiled coil</keyword>
<dbReference type="PROSITE" id="PS50011">
    <property type="entry name" value="PROTEIN_KINASE_DOM"/>
    <property type="match status" value="1"/>
</dbReference>
<dbReference type="PROSITE" id="PS00108">
    <property type="entry name" value="PROTEIN_KINASE_ST"/>
    <property type="match status" value="1"/>
</dbReference>
<keyword evidence="16" id="KW-0675">Receptor</keyword>
<keyword evidence="13 21" id="KW-0067">ATP-binding</keyword>
<keyword evidence="5" id="KW-0813">Transport</keyword>
<dbReference type="AlphaFoldDB" id="A0A8X8ZUV5"/>
<feature type="transmembrane region" description="Helical" evidence="24">
    <location>
        <begin position="1073"/>
        <end position="1093"/>
    </location>
</feature>
<dbReference type="InterPro" id="IPR008271">
    <property type="entry name" value="Ser/Thr_kinase_AS"/>
</dbReference>
<sequence>MLRFIYLLLFLLSISQLLIIPSASFSGHRRSLLQNDTVSSKCPLTFGFLRQLAPDSKRPNLDTHSECQYILQGLRLILADHLRRTGSFLPPLDSAESCWGVYQSLVGEYVSGFDIRSRCGFETPWIARGCMNITTRQEFEKAVPRADLDEVEAACNQSLLNNSPCASCTVKLAGIRASYLQGASIGNVSDCTAYPFIYAAAFSNQFGPTDVGTAKCLFNLDFTSPKSNSKRKKIVISVVVVACVVILVLGFAVFWFVRRRKERLLKQKLKSMRTDTNMSSGLDSISASTTLIRFTFDEIKAATRNFARDHIIGRGGYGNVYKGIFPDGSEVALKRFKNCSAAGDASFTHEVEVIASVRHVNLVALRGYCTATTHLEGHQRIIVCDLMKNGSVHDHLFGLVENKLSWPIRQRIALGTARGLAYLHSGAQPSIIHRDIKASNILLDDKFEPKVADFGLAKFAPEGMTHLSTRVAGTMGYVAPEYALYGQLTERSDVYSFGVVLLELLSGKKALIAVNDGQPTLVTDWAWSLVRKGRALDVVEEDMPELGPPELVEKYVLVAVLCSHPQLYARPTMDQVVKMLDTDVAIPSIPERPISLIANLDDIERSVSSSGSGTLSTPAGYQTYTYEHEEEKEDENQSGSYDLGTILELRLNNQIQITLQFCYRGQEQLKKAMAGKQDVERGGEESRAPLLTAANEGQPSKKSSNEDRFMVYLSTFVAVSGSYAFGSCIGYSSPTQFAIRRDINLSLAEYSLFGSILNFGAIIGAITCGQMADKVGRKGAMIVSSGFCTIGWLSIYIAEDALLLDIGRLATGYGMGVFSYVVPVFISEIAPKDLRGALTTLHQLMIVTGVSVSFVVGMLVTWRDLALVGIVPCAALLVGLSVIPESPRWLARQGKQTEFEASLRRLRGKNADVSAEAAEIQDNIETLERLPKARLLDLFQRRYLSSLMIAVGLMVFQQLGGINGVSFYTSSIFEAAGFPSDVGTVIYAVLQVMITAVAATFMDKAGRKPLLVISGSGLILVYILNQEHGLASDAAPALALSGVMVYIGSFSVGMGAIPWVVMSEIFPLNIKGAAGSFATLVYWSGSWACSYTFNFLMSWSTYGSFMLYAAVNSLAVVFVIKVVPETKGRTLEQIQAAISSS</sequence>
<accession>A0A8X8ZUV5</accession>
<dbReference type="Proteomes" id="UP000298416">
    <property type="component" value="Unassembled WGS sequence"/>
</dbReference>
<dbReference type="PROSITE" id="PS00216">
    <property type="entry name" value="SUGAR_TRANSPORT_1"/>
    <property type="match status" value="1"/>
</dbReference>
<feature type="transmembrane region" description="Helical" evidence="24">
    <location>
        <begin position="841"/>
        <end position="859"/>
    </location>
</feature>
<evidence type="ECO:0000259" key="27">
    <source>
        <dbReference type="PROSITE" id="PS50850"/>
    </source>
</evidence>
<evidence type="ECO:0000256" key="25">
    <source>
        <dbReference type="SAM" id="SignalP"/>
    </source>
</evidence>
<dbReference type="NCBIfam" id="TIGR00879">
    <property type="entry name" value="SP"/>
    <property type="match status" value="1"/>
</dbReference>
<dbReference type="InterPro" id="IPR011009">
    <property type="entry name" value="Kinase-like_dom_sf"/>
</dbReference>
<evidence type="ECO:0000256" key="21">
    <source>
        <dbReference type="PROSITE-ProRule" id="PRU10141"/>
    </source>
</evidence>
<dbReference type="PRINTS" id="PR00171">
    <property type="entry name" value="SUGRTRNSPORT"/>
</dbReference>
<evidence type="ECO:0000313" key="29">
    <source>
        <dbReference type="Proteomes" id="UP000298416"/>
    </source>
</evidence>
<name>A0A8X8ZUV5_SALSN</name>
<dbReference type="PANTHER" id="PTHR48021:SF13">
    <property type="entry name" value="SUGAR TRANSPORTER ERD6-LIKE 7"/>
    <property type="match status" value="1"/>
</dbReference>
<evidence type="ECO:0000256" key="13">
    <source>
        <dbReference type="ARBA" id="ARBA00022840"/>
    </source>
</evidence>
<evidence type="ECO:0000256" key="11">
    <source>
        <dbReference type="ARBA" id="ARBA00022741"/>
    </source>
</evidence>